<keyword evidence="1" id="KW-0378">Hydrolase</keyword>
<sequence>MHKGQFALLLMLNLALWGFFFFRFASESPGREVGSTDKPMHTEVVNSEEPDLGADGDHLAANAVPLETDSGELAASSTDTTPSARILGRVVGESGQPIEGAEVRVRLESEARQHYLMATDDKGRVDIALPVYRTVKVSVTASGYADTSERMAWPQTEFEVRLNALPGLLAEDGSREISGIVADEDGRPIADVRIYCTRCLDMEKPNTDAEGRYRLTKVFEGAEVVFRHKAYEPESLYPFQGPETDVVLHRKPVLVGRVMNRQTGKPVESFKPRLVRENGPYGAFETKGRHFPDGIFRIEGIPRDEDLVLRLSMGKKEYYEFRYRFRAGDTGEVQDFWIDASLGRIQILLLDQDGKPASGCAVSLKTLRGSRGHTSDKHGFVTFYNLRVSQRYDIQTSGGGYVSKNLVGVVPEPIDSDADPIVLRLNRGTKVEGSIDPEQYVQAIRLTIVDALGNVIRVRDFDPERYAHDGLPLGHTRFVLQGRDYEETIEVDIVDPEYQKVDLGDVRSFAVTGSIFRNGEAVGNRRIYLYEPSGDSRSVVGDEQGNFSFQEVKLGTYYLGLDHSKASAYLSAGYDMPGFTRIQVEDRDLLDLEIHVDEWHFVSGCFESASLVKITGTMTNGVAFSELVKAFQNQFFFSNVPSGDYEIYFSTEARPEVFELGYGGLQLRPSKREYQLCEEP</sequence>
<dbReference type="Pfam" id="PF13620">
    <property type="entry name" value="CarboxypepD_reg"/>
    <property type="match status" value="1"/>
</dbReference>
<reference evidence="1" key="1">
    <citation type="submission" date="2021-03" db="EMBL/GenBank/DDBJ databases">
        <title>Acanthopleuribacteraceae sp. M133.</title>
        <authorList>
            <person name="Wang G."/>
        </authorList>
    </citation>
    <scope>NUCLEOTIDE SEQUENCE</scope>
    <source>
        <strain evidence="1">M133</strain>
    </source>
</reference>
<dbReference type="InterPro" id="IPR008969">
    <property type="entry name" value="CarboxyPept-like_regulatory"/>
</dbReference>
<dbReference type="AlphaFoldDB" id="A0A8A4TFW3"/>
<dbReference type="EMBL" id="CP071793">
    <property type="protein sequence ID" value="QTD48959.1"/>
    <property type="molecule type" value="Genomic_DNA"/>
</dbReference>
<keyword evidence="1" id="KW-0121">Carboxypeptidase</keyword>
<dbReference type="GO" id="GO:0004180">
    <property type="term" value="F:carboxypeptidase activity"/>
    <property type="evidence" value="ECO:0007669"/>
    <property type="project" value="UniProtKB-KW"/>
</dbReference>
<dbReference type="RefSeq" id="WP_237378608.1">
    <property type="nucleotide sequence ID" value="NZ_CP071793.1"/>
</dbReference>
<gene>
    <name evidence="1" type="ORF">J3U87_25525</name>
</gene>
<evidence type="ECO:0000313" key="2">
    <source>
        <dbReference type="Proteomes" id="UP000663929"/>
    </source>
</evidence>
<dbReference type="SUPFAM" id="SSF49464">
    <property type="entry name" value="Carboxypeptidase regulatory domain-like"/>
    <property type="match status" value="2"/>
</dbReference>
<dbReference type="KEGG" id="scor:J3U87_25525"/>
<dbReference type="Proteomes" id="UP000663929">
    <property type="component" value="Chromosome"/>
</dbReference>
<keyword evidence="2" id="KW-1185">Reference proteome</keyword>
<accession>A0A8A4TFW3</accession>
<name>A0A8A4TFW3_SULCO</name>
<keyword evidence="1" id="KW-0645">Protease</keyword>
<evidence type="ECO:0000313" key="1">
    <source>
        <dbReference type="EMBL" id="QTD48959.1"/>
    </source>
</evidence>
<protein>
    <submittedName>
        <fullName evidence="1">Carboxypeptidase regulatory-like domain-containing protein</fullName>
    </submittedName>
</protein>
<dbReference type="Gene3D" id="2.60.40.1120">
    <property type="entry name" value="Carboxypeptidase-like, regulatory domain"/>
    <property type="match status" value="1"/>
</dbReference>
<proteinExistence type="predicted"/>
<organism evidence="1 2">
    <name type="scientific">Sulfidibacter corallicola</name>
    <dbReference type="NCBI Taxonomy" id="2818388"/>
    <lineage>
        <taxon>Bacteria</taxon>
        <taxon>Pseudomonadati</taxon>
        <taxon>Acidobacteriota</taxon>
        <taxon>Holophagae</taxon>
        <taxon>Acanthopleuribacterales</taxon>
        <taxon>Acanthopleuribacteraceae</taxon>
        <taxon>Sulfidibacter</taxon>
    </lineage>
</organism>